<protein>
    <submittedName>
        <fullName evidence="1">Uncharacterized protein</fullName>
    </submittedName>
</protein>
<keyword evidence="2" id="KW-1185">Reference proteome</keyword>
<evidence type="ECO:0000313" key="2">
    <source>
        <dbReference type="Proteomes" id="UP000805193"/>
    </source>
</evidence>
<proteinExistence type="predicted"/>
<sequence>MAGAKFQYDESGGTFFYFLLSFLALVVIPCTYYFWPKEERPADDKKGRRCRCIHCIDKSCRLRVNEPWRRTKQNVIRVLLVLGWAAMLATAYKVAHLEHDFVKWDPFEILEIDPASSERDIRKAYRKLSLIYHPDKETGDEQKFMLIAKAYAALTDEEARKNWETYGNPDGPGATSFGIALPSWIVEKENSLWVLGLYAAVFMIALPVAVGVWWYRSAKYGEDQVLLDTSHLYLYFINKCQTLTLRRVIMILAASLEFEKSHNPEVVLRPTDDVELPALIKQLPNFNEKNKERPLCYEYSIKARALIYAHLLRIPLSPGLDEDRRYVLRKCPALLAEFVHCASQLTMLGLAGRISRIPKLETLEAAMRLCALLVQAQWEHSHQFLQLPHVTEDLLKHLSGRRRCIRSLHQLCALPADERRALFRSLSDAQYDDVLHCLEGMPLIELSVRTEVLDDEDEGVITAESIVTVTATLKRKPLLSNAREGPVQPETEEPSGAEDGETSAAGDAKEVKENSPHVRNNKPKGWEKSRNKKKGGKGAKGKKKGPPQGKKGGKQQVAELKEEQQPATRDEEEAAPEDDEESNSEDSEDEGQRNHQHHRQSQQNHVSGNAKSAVAEEEDDDWQSIQHKVSKKDKNLEKKSRRSHGVHCPLFPEDKQEFWWVYLVDKKQRSLATVPFLVTSLVDVEEAVLKFTAPSRPGVYNYTLQVRSDSYRDLDVSQNLRLDVKPAQKVVESHPQWDISEDEADRADEEDSAVEDSDLAASEGSEYED</sequence>
<reference evidence="1 2" key="1">
    <citation type="journal article" date="2020" name="Cell">
        <title>Large-Scale Comparative Analyses of Tick Genomes Elucidate Their Genetic Diversity and Vector Capacities.</title>
        <authorList>
            <consortium name="Tick Genome and Microbiome Consortium (TIGMIC)"/>
            <person name="Jia N."/>
            <person name="Wang J."/>
            <person name="Shi W."/>
            <person name="Du L."/>
            <person name="Sun Y."/>
            <person name="Zhan W."/>
            <person name="Jiang J.F."/>
            <person name="Wang Q."/>
            <person name="Zhang B."/>
            <person name="Ji P."/>
            <person name="Bell-Sakyi L."/>
            <person name="Cui X.M."/>
            <person name="Yuan T.T."/>
            <person name="Jiang B.G."/>
            <person name="Yang W.F."/>
            <person name="Lam T.T."/>
            <person name="Chang Q.C."/>
            <person name="Ding S.J."/>
            <person name="Wang X.J."/>
            <person name="Zhu J.G."/>
            <person name="Ruan X.D."/>
            <person name="Zhao L."/>
            <person name="Wei J.T."/>
            <person name="Ye R.Z."/>
            <person name="Que T.C."/>
            <person name="Du C.H."/>
            <person name="Zhou Y.H."/>
            <person name="Cheng J.X."/>
            <person name="Dai P.F."/>
            <person name="Guo W.B."/>
            <person name="Han X.H."/>
            <person name="Huang E.J."/>
            <person name="Li L.F."/>
            <person name="Wei W."/>
            <person name="Gao Y.C."/>
            <person name="Liu J.Z."/>
            <person name="Shao H.Z."/>
            <person name="Wang X."/>
            <person name="Wang C.C."/>
            <person name="Yang T.C."/>
            <person name="Huo Q.B."/>
            <person name="Li W."/>
            <person name="Chen H.Y."/>
            <person name="Chen S.E."/>
            <person name="Zhou L.G."/>
            <person name="Ni X.B."/>
            <person name="Tian J.H."/>
            <person name="Sheng Y."/>
            <person name="Liu T."/>
            <person name="Pan Y.S."/>
            <person name="Xia L.Y."/>
            <person name="Li J."/>
            <person name="Zhao F."/>
            <person name="Cao W.C."/>
        </authorList>
    </citation>
    <scope>NUCLEOTIDE SEQUENCE [LARGE SCALE GENOMIC DNA]</scope>
    <source>
        <strain evidence="1">Iper-2018</strain>
    </source>
</reference>
<organism evidence="1 2">
    <name type="scientific">Ixodes persulcatus</name>
    <name type="common">Taiga tick</name>
    <dbReference type="NCBI Taxonomy" id="34615"/>
    <lineage>
        <taxon>Eukaryota</taxon>
        <taxon>Metazoa</taxon>
        <taxon>Ecdysozoa</taxon>
        <taxon>Arthropoda</taxon>
        <taxon>Chelicerata</taxon>
        <taxon>Arachnida</taxon>
        <taxon>Acari</taxon>
        <taxon>Parasitiformes</taxon>
        <taxon>Ixodida</taxon>
        <taxon>Ixodoidea</taxon>
        <taxon>Ixodidae</taxon>
        <taxon>Ixodinae</taxon>
        <taxon>Ixodes</taxon>
    </lineage>
</organism>
<accession>A0AC60PDP2</accession>
<dbReference type="Proteomes" id="UP000805193">
    <property type="component" value="Unassembled WGS sequence"/>
</dbReference>
<dbReference type="EMBL" id="JABSTQ010010774">
    <property type="protein sequence ID" value="KAG0418040.1"/>
    <property type="molecule type" value="Genomic_DNA"/>
</dbReference>
<evidence type="ECO:0000313" key="1">
    <source>
        <dbReference type="EMBL" id="KAG0418040.1"/>
    </source>
</evidence>
<name>A0AC60PDP2_IXOPE</name>
<comment type="caution">
    <text evidence="1">The sequence shown here is derived from an EMBL/GenBank/DDBJ whole genome shotgun (WGS) entry which is preliminary data.</text>
</comment>
<gene>
    <name evidence="1" type="ORF">HPB47_005169</name>
</gene>